<dbReference type="PANTHER" id="PTHR30023">
    <property type="entry name" value="D-ALANYL-D-ALANINE CARBOXYPEPTIDASE"/>
    <property type="match status" value="1"/>
</dbReference>
<sequence>MLIKITAVLLTISMSTLICSPANALSVPKSFKELASAPALAKPGILVIDPISQTEIFANQADVPRAPASILKLISSVTAITAFGEDKVFKTSISSTEDSNTFLLLGEYDPWLTTSSKEASKFHRALSTKLIGAISASGANLSDVTIEFNGLFEKDITNLRTFYGKKVKFKRITKTEVKSFANLNQLAEINSPSLGEIIGFTLLWSDNTLADRLARNAADELGFTRDSNGMNKAFQKTLKEIDVYSTGLSVKDGSGLSHDDRVTARTMAELLWKIRVEPQFQAIYDGLPVAGKSGTLKKRFKKYGKSAKGLIKAKTGWINTSVTMAGYVEVGNNEYVFAVIANHINPTEKSRDLARHTIDKMLATVAKPAAEA</sequence>
<keyword evidence="2" id="KW-0378">Hydrolase</keyword>
<dbReference type="AlphaFoldDB" id="A0A6J6P2X6"/>
<dbReference type="GO" id="GO:0006508">
    <property type="term" value="P:proteolysis"/>
    <property type="evidence" value="ECO:0007669"/>
    <property type="project" value="InterPro"/>
</dbReference>
<proteinExistence type="inferred from homology"/>
<comment type="similarity">
    <text evidence="1">Belongs to the peptidase S13 family.</text>
</comment>
<dbReference type="PANTHER" id="PTHR30023:SF0">
    <property type="entry name" value="PENICILLIN-SENSITIVE CARBOXYPEPTIDASE A"/>
    <property type="match status" value="1"/>
</dbReference>
<organism evidence="3">
    <name type="scientific">freshwater metagenome</name>
    <dbReference type="NCBI Taxonomy" id="449393"/>
    <lineage>
        <taxon>unclassified sequences</taxon>
        <taxon>metagenomes</taxon>
        <taxon>ecological metagenomes</taxon>
    </lineage>
</organism>
<dbReference type="PRINTS" id="PR00922">
    <property type="entry name" value="DADACBPTASE3"/>
</dbReference>
<dbReference type="GO" id="GO:0004185">
    <property type="term" value="F:serine-type carboxypeptidase activity"/>
    <property type="evidence" value="ECO:0007669"/>
    <property type="project" value="InterPro"/>
</dbReference>
<dbReference type="SUPFAM" id="SSF56601">
    <property type="entry name" value="beta-lactamase/transpeptidase-like"/>
    <property type="match status" value="1"/>
</dbReference>
<dbReference type="InterPro" id="IPR012338">
    <property type="entry name" value="Beta-lactam/transpept-like"/>
</dbReference>
<dbReference type="EMBL" id="CAEZXV010000006">
    <property type="protein sequence ID" value="CAB4693106.1"/>
    <property type="molecule type" value="Genomic_DNA"/>
</dbReference>
<evidence type="ECO:0000256" key="1">
    <source>
        <dbReference type="ARBA" id="ARBA00006096"/>
    </source>
</evidence>
<dbReference type="Gene3D" id="3.40.710.10">
    <property type="entry name" value="DD-peptidase/beta-lactamase superfamily"/>
    <property type="match status" value="2"/>
</dbReference>
<dbReference type="Pfam" id="PF02113">
    <property type="entry name" value="Peptidase_S13"/>
    <property type="match status" value="2"/>
</dbReference>
<name>A0A6J6P2X6_9ZZZZ</name>
<protein>
    <submittedName>
        <fullName evidence="3">Unannotated protein</fullName>
    </submittedName>
</protein>
<evidence type="ECO:0000313" key="3">
    <source>
        <dbReference type="EMBL" id="CAB4693106.1"/>
    </source>
</evidence>
<accession>A0A6J6P2X6</accession>
<dbReference type="InterPro" id="IPR000667">
    <property type="entry name" value="Peptidase_S13"/>
</dbReference>
<evidence type="ECO:0000256" key="2">
    <source>
        <dbReference type="ARBA" id="ARBA00022801"/>
    </source>
</evidence>
<dbReference type="GO" id="GO:0000270">
    <property type="term" value="P:peptidoglycan metabolic process"/>
    <property type="evidence" value="ECO:0007669"/>
    <property type="project" value="TreeGrafter"/>
</dbReference>
<gene>
    <name evidence="3" type="ORF">UFOPK2598_00168</name>
</gene>
<reference evidence="3" key="1">
    <citation type="submission" date="2020-05" db="EMBL/GenBank/DDBJ databases">
        <authorList>
            <person name="Chiriac C."/>
            <person name="Salcher M."/>
            <person name="Ghai R."/>
            <person name="Kavagutti S V."/>
        </authorList>
    </citation>
    <scope>NUCLEOTIDE SEQUENCE</scope>
</reference>